<dbReference type="Gene3D" id="3.10.20.90">
    <property type="entry name" value="Phosphatidylinositol 3-kinase Catalytic Subunit, Chain A, domain 1"/>
    <property type="match status" value="1"/>
</dbReference>
<dbReference type="InterPro" id="IPR001012">
    <property type="entry name" value="UBX_dom"/>
</dbReference>
<comment type="caution">
    <text evidence="3">The sequence shown here is derived from an EMBL/GenBank/DDBJ whole genome shotgun (WGS) entry which is preliminary data.</text>
</comment>
<evidence type="ECO:0000259" key="2">
    <source>
        <dbReference type="PROSITE" id="PS50033"/>
    </source>
</evidence>
<evidence type="ECO:0000313" key="3">
    <source>
        <dbReference type="EMBL" id="GFE55727.1"/>
    </source>
</evidence>
<feature type="domain" description="UBX" evidence="2">
    <location>
        <begin position="59"/>
        <end position="154"/>
    </location>
</feature>
<organism evidence="3 4">
    <name type="scientific">Babesia ovis</name>
    <dbReference type="NCBI Taxonomy" id="5869"/>
    <lineage>
        <taxon>Eukaryota</taxon>
        <taxon>Sar</taxon>
        <taxon>Alveolata</taxon>
        <taxon>Apicomplexa</taxon>
        <taxon>Aconoidasida</taxon>
        <taxon>Piroplasmida</taxon>
        <taxon>Babesiidae</taxon>
        <taxon>Babesia</taxon>
    </lineage>
</organism>
<name>A0A9W5TER1_BABOV</name>
<dbReference type="Proteomes" id="UP001057455">
    <property type="component" value="Unassembled WGS sequence"/>
</dbReference>
<gene>
    <name evidence="3" type="ORF">BaOVIS_031310</name>
</gene>
<dbReference type="PROSITE" id="PS50033">
    <property type="entry name" value="UBX"/>
    <property type="match status" value="1"/>
</dbReference>
<keyword evidence="4" id="KW-1185">Reference proteome</keyword>
<dbReference type="AlphaFoldDB" id="A0A9W5TER1"/>
<dbReference type="EMBL" id="BLIY01000024">
    <property type="protein sequence ID" value="GFE55727.1"/>
    <property type="molecule type" value="Genomic_DNA"/>
</dbReference>
<sequence>MNDKGNDSYDDEETKSFLYRAGRTKQEPVVWPTTGGVRLDQCTTPNVSATPVREDDDYKGPDSRTVAVKISGTTRITRRFSPQSGIGEVFTWVERNITNTDVTFYTLLQTVPNRRFVKYITGCIEMIQNNEAPKDIVNASLEEAGFESHEMFILRCD</sequence>
<dbReference type="InterPro" id="IPR029071">
    <property type="entry name" value="Ubiquitin-like_domsf"/>
</dbReference>
<feature type="region of interest" description="Disordered" evidence="1">
    <location>
        <begin position="43"/>
        <end position="64"/>
    </location>
</feature>
<evidence type="ECO:0000313" key="4">
    <source>
        <dbReference type="Proteomes" id="UP001057455"/>
    </source>
</evidence>
<evidence type="ECO:0000256" key="1">
    <source>
        <dbReference type="SAM" id="MobiDB-lite"/>
    </source>
</evidence>
<proteinExistence type="predicted"/>
<dbReference type="OrthoDB" id="10063692at2759"/>
<dbReference type="SUPFAM" id="SSF54236">
    <property type="entry name" value="Ubiquitin-like"/>
    <property type="match status" value="1"/>
</dbReference>
<reference evidence="3" key="1">
    <citation type="submission" date="2019-12" db="EMBL/GenBank/DDBJ databases">
        <title>Genome sequence of Babesia ovis.</title>
        <authorList>
            <person name="Yamagishi J."/>
            <person name="Sevinc F."/>
            <person name="Xuan X."/>
        </authorList>
    </citation>
    <scope>NUCLEOTIDE SEQUENCE</scope>
    <source>
        <strain evidence="3">Selcuk</strain>
    </source>
</reference>
<feature type="compositionally biased region" description="Basic and acidic residues" evidence="1">
    <location>
        <begin position="52"/>
        <end position="62"/>
    </location>
</feature>
<protein>
    <submittedName>
        <fullName evidence="3">Josephin</fullName>
    </submittedName>
</protein>
<accession>A0A9W5TER1</accession>
<dbReference type="Pfam" id="PF00789">
    <property type="entry name" value="UBX"/>
    <property type="match status" value="1"/>
</dbReference>